<dbReference type="PANTHER" id="PTHR44196:SF1">
    <property type="entry name" value="DEHYDROGENASE_REDUCTASE SDR FAMILY MEMBER 7B"/>
    <property type="match status" value="1"/>
</dbReference>
<evidence type="ECO:0000313" key="3">
    <source>
        <dbReference type="EMBL" id="GAP63789.1"/>
    </source>
</evidence>
<reference evidence="3 5" key="1">
    <citation type="journal article" date="2015" name="Genome Announc.">
        <title>Draft Genome Sequence of a Heterotrophic Facultative Anaerobic Thermophilic Bacterium, Ardenticatena maritima Strain 110ST.</title>
        <authorList>
            <person name="Kawaichi S."/>
            <person name="Yoshida T."/>
            <person name="Sako Y."/>
            <person name="Nakamura R."/>
        </authorList>
    </citation>
    <scope>NUCLEOTIDE SEQUENCE [LARGE SCALE GENOMIC DNA]</scope>
    <source>
        <strain evidence="3 5">110S</strain>
    </source>
</reference>
<accession>A0A0M8KAI3</accession>
<dbReference type="PROSITE" id="PS00061">
    <property type="entry name" value="ADH_SHORT"/>
    <property type="match status" value="1"/>
</dbReference>
<name>A0A0M8KAI3_9CHLR</name>
<gene>
    <name evidence="3" type="ORF">ARMA_2212</name>
    <name evidence="4" type="ORF">SE16_00970</name>
</gene>
<sequence length="231" mass="24789">MSRQTAFITGASKGIGKALTQALLERGWRVIALARHTEPLDALTQTYGDHCRPVAVDVRDAAALQDAVRTHIAAPAQSVHLLFPSAGLAHVGAFEAMPPEAWRAMIEVNLTGLIQTVQLVLPHMADGGHIVIPGSIAGATGFANWAVYSATKFGVRGFAEALRNEVRPRGIHVTHLTLGATATPLWEAVPGAWDRRNMLTPEEVAAWILHILDHPQSGVEDLRLLPPKGVL</sequence>
<evidence type="ECO:0000313" key="4">
    <source>
        <dbReference type="EMBL" id="KPL89129.1"/>
    </source>
</evidence>
<dbReference type="PRINTS" id="PR00081">
    <property type="entry name" value="GDHRDH"/>
</dbReference>
<dbReference type="GO" id="GO:0016491">
    <property type="term" value="F:oxidoreductase activity"/>
    <property type="evidence" value="ECO:0007669"/>
    <property type="project" value="UniProtKB-KW"/>
</dbReference>
<evidence type="ECO:0000313" key="6">
    <source>
        <dbReference type="Proteomes" id="UP000050502"/>
    </source>
</evidence>
<dbReference type="SUPFAM" id="SSF51735">
    <property type="entry name" value="NAD(P)-binding Rossmann-fold domains"/>
    <property type="match status" value="1"/>
</dbReference>
<reference evidence="4 6" key="2">
    <citation type="submission" date="2015-07" db="EMBL/GenBank/DDBJ databases">
        <title>Whole genome sequence of Ardenticatena maritima DSM 23922.</title>
        <authorList>
            <person name="Hemp J."/>
            <person name="Ward L.M."/>
            <person name="Pace L.A."/>
            <person name="Fischer W.W."/>
        </authorList>
    </citation>
    <scope>NUCLEOTIDE SEQUENCE [LARGE SCALE GENOMIC DNA]</scope>
    <source>
        <strain evidence="4 6">110S</strain>
    </source>
</reference>
<evidence type="ECO:0000256" key="1">
    <source>
        <dbReference type="ARBA" id="ARBA00006484"/>
    </source>
</evidence>
<proteinExistence type="inferred from homology"/>
<dbReference type="AlphaFoldDB" id="A0A0M8KAI3"/>
<keyword evidence="5" id="KW-1185">Reference proteome</keyword>
<keyword evidence="2" id="KW-0560">Oxidoreductase</keyword>
<reference evidence="5" key="3">
    <citation type="submission" date="2015-08" db="EMBL/GenBank/DDBJ databases">
        <title>Draft Genome Sequence of a Heterotrophic Facultative Anaerobic Bacterium Ardenticatena maritima Strain 110S.</title>
        <authorList>
            <person name="Kawaichi S."/>
            <person name="Yoshida T."/>
            <person name="Sako Y."/>
            <person name="Nakamura R."/>
        </authorList>
    </citation>
    <scope>NUCLEOTIDE SEQUENCE [LARGE SCALE GENOMIC DNA]</scope>
    <source>
        <strain evidence="5">110S</strain>
    </source>
</reference>
<dbReference type="InterPro" id="IPR002347">
    <property type="entry name" value="SDR_fam"/>
</dbReference>
<dbReference type="Proteomes" id="UP000037784">
    <property type="component" value="Unassembled WGS sequence"/>
</dbReference>
<comment type="similarity">
    <text evidence="1">Belongs to the short-chain dehydrogenases/reductases (SDR) family.</text>
</comment>
<dbReference type="PANTHER" id="PTHR44196">
    <property type="entry name" value="DEHYDROGENASE/REDUCTASE SDR FAMILY MEMBER 7B"/>
    <property type="match status" value="1"/>
</dbReference>
<dbReference type="EMBL" id="BBZA01000192">
    <property type="protein sequence ID" value="GAP63789.1"/>
    <property type="molecule type" value="Genomic_DNA"/>
</dbReference>
<comment type="caution">
    <text evidence="3">The sequence shown here is derived from an EMBL/GenBank/DDBJ whole genome shotgun (WGS) entry which is preliminary data.</text>
</comment>
<dbReference type="EMBL" id="LGKN01000003">
    <property type="protein sequence ID" value="KPL89129.1"/>
    <property type="molecule type" value="Genomic_DNA"/>
</dbReference>
<dbReference type="Gene3D" id="3.40.50.720">
    <property type="entry name" value="NAD(P)-binding Rossmann-like Domain"/>
    <property type="match status" value="1"/>
</dbReference>
<dbReference type="Proteomes" id="UP000050502">
    <property type="component" value="Unassembled WGS sequence"/>
</dbReference>
<dbReference type="CDD" id="cd05233">
    <property type="entry name" value="SDR_c"/>
    <property type="match status" value="1"/>
</dbReference>
<dbReference type="STRING" id="872965.SE16_00970"/>
<evidence type="ECO:0000313" key="5">
    <source>
        <dbReference type="Proteomes" id="UP000037784"/>
    </source>
</evidence>
<dbReference type="Pfam" id="PF00106">
    <property type="entry name" value="adh_short"/>
    <property type="match status" value="1"/>
</dbReference>
<dbReference type="InParanoid" id="A0A0M8KAI3"/>
<protein>
    <recommendedName>
        <fullName evidence="7">Short-chain dehydrogenase</fullName>
    </recommendedName>
</protein>
<dbReference type="RefSeq" id="WP_054493580.1">
    <property type="nucleotide sequence ID" value="NZ_BBZA01000192.1"/>
</dbReference>
<evidence type="ECO:0000256" key="2">
    <source>
        <dbReference type="ARBA" id="ARBA00023002"/>
    </source>
</evidence>
<organism evidence="3 5">
    <name type="scientific">Ardenticatena maritima</name>
    <dbReference type="NCBI Taxonomy" id="872965"/>
    <lineage>
        <taxon>Bacteria</taxon>
        <taxon>Bacillati</taxon>
        <taxon>Chloroflexota</taxon>
        <taxon>Ardenticatenia</taxon>
        <taxon>Ardenticatenales</taxon>
        <taxon>Ardenticatenaceae</taxon>
        <taxon>Ardenticatena</taxon>
    </lineage>
</organism>
<dbReference type="InterPro" id="IPR020904">
    <property type="entry name" value="Sc_DH/Rdtase_CS"/>
</dbReference>
<dbReference type="InterPro" id="IPR036291">
    <property type="entry name" value="NAD(P)-bd_dom_sf"/>
</dbReference>
<evidence type="ECO:0008006" key="7">
    <source>
        <dbReference type="Google" id="ProtNLM"/>
    </source>
</evidence>
<dbReference type="OrthoDB" id="158573at2"/>
<dbReference type="GO" id="GO:0016020">
    <property type="term" value="C:membrane"/>
    <property type="evidence" value="ECO:0007669"/>
    <property type="project" value="TreeGrafter"/>
</dbReference>